<accession>A0AAX6BSI4</accession>
<comment type="caution">
    <text evidence="1">The sequence shown here is derived from an EMBL/GenBank/DDBJ whole genome shotgun (WGS) entry which is preliminary data.</text>
</comment>
<reference evidence="1" key="1">
    <citation type="journal article" date="2024" name="Appl Microbiol">
        <title>Effect of kuratsuki Bacillus and Priestia on Taste of Sake.</title>
        <authorList>
            <person name="Kobayashi K."/>
            <person name="Nishida H."/>
        </authorList>
    </citation>
    <scope>NUCLEOTIDE SEQUENCE</scope>
    <source>
        <strain evidence="1">B-12</strain>
    </source>
</reference>
<proteinExistence type="predicted"/>
<gene>
    <name evidence="1" type="ORF">ShirakiTB12_51900</name>
</gene>
<organism evidence="1 2">
    <name type="scientific">Priestia megaterium</name>
    <name type="common">Bacillus megaterium</name>
    <dbReference type="NCBI Taxonomy" id="1404"/>
    <lineage>
        <taxon>Bacteria</taxon>
        <taxon>Bacillati</taxon>
        <taxon>Bacillota</taxon>
        <taxon>Bacilli</taxon>
        <taxon>Bacillales</taxon>
        <taxon>Bacillaceae</taxon>
        <taxon>Priestia</taxon>
    </lineage>
</organism>
<dbReference type="AlphaFoldDB" id="A0AAX6BSI4"/>
<evidence type="ECO:0000313" key="1">
    <source>
        <dbReference type="EMBL" id="GMG76722.1"/>
    </source>
</evidence>
<dbReference type="EMBL" id="BSYK01000001">
    <property type="protein sequence ID" value="GMG76722.1"/>
    <property type="molecule type" value="Genomic_DNA"/>
</dbReference>
<evidence type="ECO:0000313" key="2">
    <source>
        <dbReference type="Proteomes" id="UP001165240"/>
    </source>
</evidence>
<name>A0AAX6BSI4_PRIMG</name>
<dbReference type="Proteomes" id="UP001165240">
    <property type="component" value="Unassembled WGS sequence"/>
</dbReference>
<protein>
    <submittedName>
        <fullName evidence="1">Uncharacterized protein</fullName>
    </submittedName>
</protein>
<sequence>MSDRRGFYIVEVIYKTAYRNHNYGEYFIISLKKVPSPKRVSIFIGKYPVYPFRLPYAPLMLDIEFVSISISS</sequence>